<reference evidence="8 9" key="1">
    <citation type="submission" date="2024-09" db="EMBL/GenBank/DDBJ databases">
        <authorList>
            <person name="Sun Q."/>
            <person name="Mori K."/>
        </authorList>
    </citation>
    <scope>NUCLEOTIDE SEQUENCE [LARGE SCALE GENOMIC DNA]</scope>
    <source>
        <strain evidence="8 9">JCM 12520</strain>
    </source>
</reference>
<comment type="subcellular location">
    <subcellularLocation>
        <location evidence="1 6">Cell membrane</location>
        <topology evidence="1 6">Multi-pass membrane protein</topology>
    </subcellularLocation>
</comment>
<keyword evidence="5 7" id="KW-0472">Membrane</keyword>
<keyword evidence="4 7" id="KW-1133">Transmembrane helix</keyword>
<dbReference type="InterPro" id="IPR045324">
    <property type="entry name" value="Small_multidrug_res"/>
</dbReference>
<evidence type="ECO:0000313" key="8">
    <source>
        <dbReference type="EMBL" id="MFB9754662.1"/>
    </source>
</evidence>
<feature type="transmembrane region" description="Helical" evidence="7">
    <location>
        <begin position="29"/>
        <end position="46"/>
    </location>
</feature>
<dbReference type="EMBL" id="JBHMAG010000016">
    <property type="protein sequence ID" value="MFB9754662.1"/>
    <property type="molecule type" value="Genomic_DNA"/>
</dbReference>
<evidence type="ECO:0000256" key="5">
    <source>
        <dbReference type="ARBA" id="ARBA00023136"/>
    </source>
</evidence>
<dbReference type="PANTHER" id="PTHR30561">
    <property type="entry name" value="SMR FAMILY PROTON-DEPENDENT DRUG EFFLUX TRANSPORTER SUGE"/>
    <property type="match status" value="1"/>
</dbReference>
<comment type="caution">
    <text evidence="8">The sequence shown here is derived from an EMBL/GenBank/DDBJ whole genome shotgun (WGS) entry which is preliminary data.</text>
</comment>
<evidence type="ECO:0000256" key="6">
    <source>
        <dbReference type="RuleBase" id="RU003942"/>
    </source>
</evidence>
<name>A0ABV5W264_9BACL</name>
<dbReference type="PANTHER" id="PTHR30561:SF7">
    <property type="entry name" value="GUANIDINIUM EFFLUX SYSTEM SUBUNIT GDNC-RELATED"/>
    <property type="match status" value="1"/>
</dbReference>
<evidence type="ECO:0000256" key="3">
    <source>
        <dbReference type="ARBA" id="ARBA00022692"/>
    </source>
</evidence>
<evidence type="ECO:0000256" key="2">
    <source>
        <dbReference type="ARBA" id="ARBA00022475"/>
    </source>
</evidence>
<feature type="transmembrane region" description="Helical" evidence="7">
    <location>
        <begin position="83"/>
        <end position="102"/>
    </location>
</feature>
<evidence type="ECO:0000256" key="4">
    <source>
        <dbReference type="ARBA" id="ARBA00022989"/>
    </source>
</evidence>
<sequence>MNRNWMLVFTAGLFEIAWVSGLKHADTILAWIGTIAAILISMDLLIRASKRLPVGTTYAVFTGIGTAGTVLLEMLVFGEPFRLAKLLLILLLLAGVVGLKTITKEHDVKEVGN</sequence>
<dbReference type="InterPro" id="IPR000390">
    <property type="entry name" value="Small_drug/metabolite_transptr"/>
</dbReference>
<keyword evidence="3 6" id="KW-0812">Transmembrane</keyword>
<keyword evidence="9" id="KW-1185">Reference proteome</keyword>
<dbReference type="Proteomes" id="UP001589619">
    <property type="component" value="Unassembled WGS sequence"/>
</dbReference>
<comment type="similarity">
    <text evidence="6">Belongs to the drug/metabolite transporter (DMT) superfamily. Small multidrug resistance (SMR) (TC 2.A.7.1) family.</text>
</comment>
<dbReference type="Gene3D" id="1.10.3730.20">
    <property type="match status" value="1"/>
</dbReference>
<gene>
    <name evidence="8" type="ORF">ACFFNY_24090</name>
</gene>
<evidence type="ECO:0000313" key="9">
    <source>
        <dbReference type="Proteomes" id="UP001589619"/>
    </source>
</evidence>
<accession>A0ABV5W264</accession>
<feature type="transmembrane region" description="Helical" evidence="7">
    <location>
        <begin position="58"/>
        <end position="77"/>
    </location>
</feature>
<evidence type="ECO:0000256" key="1">
    <source>
        <dbReference type="ARBA" id="ARBA00004651"/>
    </source>
</evidence>
<evidence type="ECO:0000256" key="7">
    <source>
        <dbReference type="SAM" id="Phobius"/>
    </source>
</evidence>
<protein>
    <submittedName>
        <fullName evidence="8">Multidrug efflux SMR transporter</fullName>
    </submittedName>
</protein>
<dbReference type="RefSeq" id="WP_344909343.1">
    <property type="nucleotide sequence ID" value="NZ_BAAAYO010000008.1"/>
</dbReference>
<proteinExistence type="inferred from homology"/>
<dbReference type="Pfam" id="PF00893">
    <property type="entry name" value="Multi_Drug_Res"/>
    <property type="match status" value="1"/>
</dbReference>
<organism evidence="8 9">
    <name type="scientific">Paenibacillus hodogayensis</name>
    <dbReference type="NCBI Taxonomy" id="279208"/>
    <lineage>
        <taxon>Bacteria</taxon>
        <taxon>Bacillati</taxon>
        <taxon>Bacillota</taxon>
        <taxon>Bacilli</taxon>
        <taxon>Bacillales</taxon>
        <taxon>Paenibacillaceae</taxon>
        <taxon>Paenibacillus</taxon>
    </lineage>
</organism>
<dbReference type="SUPFAM" id="SSF103481">
    <property type="entry name" value="Multidrug resistance efflux transporter EmrE"/>
    <property type="match status" value="1"/>
</dbReference>
<keyword evidence="2" id="KW-1003">Cell membrane</keyword>
<dbReference type="InterPro" id="IPR037185">
    <property type="entry name" value="EmrE-like"/>
</dbReference>